<evidence type="ECO:0000313" key="2">
    <source>
        <dbReference type="EMBL" id="OWA50327.1"/>
    </source>
</evidence>
<organism evidence="2 3">
    <name type="scientific">Hypsibius exemplaris</name>
    <name type="common">Freshwater tardigrade</name>
    <dbReference type="NCBI Taxonomy" id="2072580"/>
    <lineage>
        <taxon>Eukaryota</taxon>
        <taxon>Metazoa</taxon>
        <taxon>Ecdysozoa</taxon>
        <taxon>Tardigrada</taxon>
        <taxon>Eutardigrada</taxon>
        <taxon>Parachela</taxon>
        <taxon>Hypsibioidea</taxon>
        <taxon>Hypsibiidae</taxon>
        <taxon>Hypsibius</taxon>
    </lineage>
</organism>
<sequence>MGKWAKIPEGLRTIGKVDGQAGRDHRNGGRSERKVYGPLEKWTVKPEGLRKGRKVDANSGRLANHPDGGPSTEKLVGLWMR</sequence>
<accession>A0A9X6N9H8</accession>
<gene>
    <name evidence="2" type="ORF">BV898_14848</name>
</gene>
<proteinExistence type="predicted"/>
<evidence type="ECO:0000256" key="1">
    <source>
        <dbReference type="SAM" id="MobiDB-lite"/>
    </source>
</evidence>
<dbReference type="EMBL" id="MTYJ01000188">
    <property type="protein sequence ID" value="OWA50327.1"/>
    <property type="molecule type" value="Genomic_DNA"/>
</dbReference>
<evidence type="ECO:0000313" key="3">
    <source>
        <dbReference type="Proteomes" id="UP000192578"/>
    </source>
</evidence>
<keyword evidence="3" id="KW-1185">Reference proteome</keyword>
<protein>
    <submittedName>
        <fullName evidence="2">Uncharacterized protein</fullName>
    </submittedName>
</protein>
<reference evidence="3" key="1">
    <citation type="submission" date="2017-01" db="EMBL/GenBank/DDBJ databases">
        <title>Comparative genomics of anhydrobiosis in the tardigrade Hypsibius dujardini.</title>
        <authorList>
            <person name="Yoshida Y."/>
            <person name="Koutsovoulos G."/>
            <person name="Laetsch D."/>
            <person name="Stevens L."/>
            <person name="Kumar S."/>
            <person name="Horikawa D."/>
            <person name="Ishino K."/>
            <person name="Komine S."/>
            <person name="Tomita M."/>
            <person name="Blaxter M."/>
            <person name="Arakawa K."/>
        </authorList>
    </citation>
    <scope>NUCLEOTIDE SEQUENCE [LARGE SCALE GENOMIC DNA]</scope>
    <source>
        <strain evidence="3">Z151</strain>
    </source>
</reference>
<dbReference type="AlphaFoldDB" id="A0A9X6N9H8"/>
<feature type="region of interest" description="Disordered" evidence="1">
    <location>
        <begin position="51"/>
        <end position="81"/>
    </location>
</feature>
<name>A0A9X6N9H8_HYPEX</name>
<dbReference type="Proteomes" id="UP000192578">
    <property type="component" value="Unassembled WGS sequence"/>
</dbReference>
<comment type="caution">
    <text evidence="2">The sequence shown here is derived from an EMBL/GenBank/DDBJ whole genome shotgun (WGS) entry which is preliminary data.</text>
</comment>